<gene>
    <name evidence="4" type="ORF">I5I61_10150</name>
</gene>
<evidence type="ECO:0000259" key="3">
    <source>
        <dbReference type="Pfam" id="PF07916"/>
    </source>
</evidence>
<evidence type="ECO:0000256" key="2">
    <source>
        <dbReference type="SAM" id="Phobius"/>
    </source>
</evidence>
<reference evidence="4 5" key="1">
    <citation type="submission" date="2020-11" db="EMBL/GenBank/DDBJ databases">
        <title>Enhanced detection system for hospital associated transmission using whole genome sequencing surveillance.</title>
        <authorList>
            <person name="Harrison L.H."/>
            <person name="Van Tyne D."/>
            <person name="Marsh J.W."/>
            <person name="Griffith M.P."/>
            <person name="Snyder D.J."/>
            <person name="Cooper V.S."/>
            <person name="Mustapha M."/>
        </authorList>
    </citation>
    <scope>NUCLEOTIDE SEQUENCE [LARGE SCALE GENOMIC DNA]</scope>
    <source>
        <strain evidence="4 5">PSA00705</strain>
    </source>
</reference>
<feature type="transmembrane region" description="Helical" evidence="2">
    <location>
        <begin position="362"/>
        <end position="382"/>
    </location>
</feature>
<name>A0ABS0KJL6_PSENT</name>
<proteinExistence type="predicted"/>
<evidence type="ECO:0000313" key="4">
    <source>
        <dbReference type="EMBL" id="MBG6287806.1"/>
    </source>
</evidence>
<organism evidence="4 5">
    <name type="scientific">Pseudomonas nitroreducens</name>
    <dbReference type="NCBI Taxonomy" id="46680"/>
    <lineage>
        <taxon>Bacteria</taxon>
        <taxon>Pseudomonadati</taxon>
        <taxon>Pseudomonadota</taxon>
        <taxon>Gammaproteobacteria</taxon>
        <taxon>Pseudomonadales</taxon>
        <taxon>Pseudomonadaceae</taxon>
        <taxon>Pseudomonas</taxon>
    </lineage>
</organism>
<sequence>MMVATSIKDRAIRAVVHKGEVMDFTVYTAGSSEFLQIMLNSCAMLTGSGSIDDMARIGALMGVLVIGFQAGFKNQPIPFHAVGIMLVGYMCFYGPTATVIVQDTTTDQVRVVDNVPLGPAFVGSVFSTVGYRISELAEQANSTPGMTRYGLFSSLTTLARVRDVLRNPIALDQFQNYKKSAGWDLGRSFQEYMTYCNFNPVFLRNKASVDQLQRAGDVAALLSNTSEAQSVYFYDSANPSLKTCAEAGRLLTAALQDVLPSVFEDIMQKGFSDDVHSGKLVNFTQMQGEIDNSLQSFALSNKKASEYVAASLIQRYFNQGRVDALNHWQERRAAMALQQSLSQQEIQWAGKGDSFKFYIKPMLGFLEGLVYAVAPFMALLLMMGSRGAITLAKFCALPLSTSLCMPLLSVVNAFTLWYAGAKMEAIFNGYDPISTGFAQMQLLDIDQAIGSALGLGGYLAAYTPAIAASIVGAGAFGMTAIMSGATSDTKFNSEDMSPRTQRPSPVMATESVYSADQVGQGVSVTGATQLAETISGQQAASAYVQSSKNASVTATENMQRSLQSAIQQSAQTTTGQQSLASLGHQVASSLNLSQNSQYTSAASQLKSLGFNENKIAQGVFAASAGAAAPFGLAGTRLEDSEQFQKLSSTQQQQAQQAFTQLTSAVQASSNDQTAFNAADAFSRSSMASVSQSTGETLSQSIGQARQAQETYSRASKMENVYAASQSLNLKQAAVTSLLRGESRAESAQALAELAGKTESGRAAFNTALSSASIRGLSTDREERVAMAAIRALNQEGRLGDLVSSKMSPFDFSMAAVNGNESSGLAQTSIDTGNLQARMNQVTAGAADAFRSNQDMSSSGFTDMRESGALVVQEAGGRATNRVNEERDMSNERMKALQADNPVPVNNIDVASTTPVHDTAQSVVQQGVVGGLAMGAGQLVEKAADLGGVPADNAVVKTAVNFFNHPVDTLVTGAQQIGSALSPSGSAGDAEGPAGATANHQPNAFTPQPATSKAQAFPLGDTAPAKPAAAPKTAPPNVND</sequence>
<evidence type="ECO:0000313" key="5">
    <source>
        <dbReference type="Proteomes" id="UP000608450"/>
    </source>
</evidence>
<dbReference type="EMBL" id="JADTFC010000019">
    <property type="protein sequence ID" value="MBG6287806.1"/>
    <property type="molecule type" value="Genomic_DNA"/>
</dbReference>
<comment type="caution">
    <text evidence="4">The sequence shown here is derived from an EMBL/GenBank/DDBJ whole genome shotgun (WGS) entry which is preliminary data.</text>
</comment>
<feature type="transmembrane region" description="Helical" evidence="2">
    <location>
        <begin position="394"/>
        <end position="419"/>
    </location>
</feature>
<feature type="compositionally biased region" description="Low complexity" evidence="1">
    <location>
        <begin position="1021"/>
        <end position="1039"/>
    </location>
</feature>
<feature type="region of interest" description="Disordered" evidence="1">
    <location>
        <begin position="488"/>
        <end position="507"/>
    </location>
</feature>
<feature type="transmembrane region" description="Helical" evidence="2">
    <location>
        <begin position="79"/>
        <end position="101"/>
    </location>
</feature>
<feature type="transmembrane region" description="Helical" evidence="2">
    <location>
        <begin position="54"/>
        <end position="72"/>
    </location>
</feature>
<feature type="domain" description="TraG N-terminal Proteobacteria" evidence="3">
    <location>
        <begin position="25"/>
        <end position="486"/>
    </location>
</feature>
<feature type="region of interest" description="Disordered" evidence="1">
    <location>
        <begin position="980"/>
        <end position="1039"/>
    </location>
</feature>
<protein>
    <submittedName>
        <fullName evidence="4">Conjugal transfer protein TraG N-terminal domain-containing protein</fullName>
    </submittedName>
</protein>
<evidence type="ECO:0000256" key="1">
    <source>
        <dbReference type="SAM" id="MobiDB-lite"/>
    </source>
</evidence>
<keyword evidence="5" id="KW-1185">Reference proteome</keyword>
<dbReference type="Pfam" id="PF07916">
    <property type="entry name" value="TraG_N"/>
    <property type="match status" value="1"/>
</dbReference>
<keyword evidence="2" id="KW-0812">Transmembrane</keyword>
<accession>A0ABS0KJL6</accession>
<dbReference type="InterPro" id="IPR012931">
    <property type="entry name" value="TraG_N_Proteobacteria"/>
</dbReference>
<dbReference type="RefSeq" id="WP_196912596.1">
    <property type="nucleotide sequence ID" value="NZ_JADTFC010000019.1"/>
</dbReference>
<feature type="compositionally biased region" description="Polar residues" evidence="1">
    <location>
        <begin position="997"/>
        <end position="1013"/>
    </location>
</feature>
<keyword evidence="2" id="KW-1133">Transmembrane helix</keyword>
<keyword evidence="2" id="KW-0472">Membrane</keyword>
<dbReference type="Proteomes" id="UP000608450">
    <property type="component" value="Unassembled WGS sequence"/>
</dbReference>